<name>A0A917P9B2_9MICO</name>
<protein>
    <submittedName>
        <fullName evidence="1">Uncharacterized protein</fullName>
    </submittedName>
</protein>
<evidence type="ECO:0000313" key="2">
    <source>
        <dbReference type="Proteomes" id="UP000636956"/>
    </source>
</evidence>
<organism evidence="1 2">
    <name type="scientific">Agromyces bauzanensis</name>
    <dbReference type="NCBI Taxonomy" id="1308924"/>
    <lineage>
        <taxon>Bacteria</taxon>
        <taxon>Bacillati</taxon>
        <taxon>Actinomycetota</taxon>
        <taxon>Actinomycetes</taxon>
        <taxon>Micrococcales</taxon>
        <taxon>Microbacteriaceae</taxon>
        <taxon>Agromyces</taxon>
    </lineage>
</organism>
<proteinExistence type="predicted"/>
<dbReference type="EMBL" id="BMMD01000001">
    <property type="protein sequence ID" value="GGJ67273.1"/>
    <property type="molecule type" value="Genomic_DNA"/>
</dbReference>
<dbReference type="RefSeq" id="WP_188741513.1">
    <property type="nucleotide sequence ID" value="NZ_BAABFW010000007.1"/>
</dbReference>
<reference evidence="1" key="1">
    <citation type="journal article" date="2014" name="Int. J. Syst. Evol. Microbiol.">
        <title>Complete genome sequence of Corynebacterium casei LMG S-19264T (=DSM 44701T), isolated from a smear-ripened cheese.</title>
        <authorList>
            <consortium name="US DOE Joint Genome Institute (JGI-PGF)"/>
            <person name="Walter F."/>
            <person name="Albersmeier A."/>
            <person name="Kalinowski J."/>
            <person name="Ruckert C."/>
        </authorList>
    </citation>
    <scope>NUCLEOTIDE SEQUENCE</scope>
    <source>
        <strain evidence="1">CGMCC 1.8984</strain>
    </source>
</reference>
<reference evidence="1" key="2">
    <citation type="submission" date="2020-09" db="EMBL/GenBank/DDBJ databases">
        <authorList>
            <person name="Sun Q."/>
            <person name="Zhou Y."/>
        </authorList>
    </citation>
    <scope>NUCLEOTIDE SEQUENCE</scope>
    <source>
        <strain evidence="1">CGMCC 1.8984</strain>
    </source>
</reference>
<keyword evidence="2" id="KW-1185">Reference proteome</keyword>
<sequence length="150" mass="14707">MPTLPATTRAVIAVAIAGVTASLLTGCFANPVEELVNRSVEEAVEGATGGDVSLTGELPADFPTEVPVIEGKIGLSAGAGGTEGWIVAITSSSNDAMAEAAAALEAAGYTEDTSVSGGELGAKVYTGSGYLVLLAGEGGTVSYTVTPTAQ</sequence>
<accession>A0A917P9B2</accession>
<evidence type="ECO:0000313" key="1">
    <source>
        <dbReference type="EMBL" id="GGJ67273.1"/>
    </source>
</evidence>
<dbReference type="AlphaFoldDB" id="A0A917P9B2"/>
<comment type="caution">
    <text evidence="1">The sequence shown here is derived from an EMBL/GenBank/DDBJ whole genome shotgun (WGS) entry which is preliminary data.</text>
</comment>
<gene>
    <name evidence="1" type="ORF">GCM10011372_01340</name>
</gene>
<dbReference type="Proteomes" id="UP000636956">
    <property type="component" value="Unassembled WGS sequence"/>
</dbReference>